<evidence type="ECO:0000259" key="1">
    <source>
        <dbReference type="PROSITE" id="PS50144"/>
    </source>
</evidence>
<protein>
    <recommendedName>
        <fullName evidence="1">MATH domain-containing protein</fullName>
    </recommendedName>
</protein>
<dbReference type="OrthoDB" id="1883087at2759"/>
<dbReference type="PANTHER" id="PTHR46162:SF2">
    <property type="entry name" value="ANKYRIN REPEAT-CONTAINING PROTEIN-RELATED"/>
    <property type="match status" value="1"/>
</dbReference>
<dbReference type="Proteomes" id="UP000230069">
    <property type="component" value="Unassembled WGS sequence"/>
</dbReference>
<feature type="domain" description="MATH" evidence="1">
    <location>
        <begin position="13"/>
        <end position="144"/>
    </location>
</feature>
<dbReference type="SUPFAM" id="SSF49599">
    <property type="entry name" value="TRAF domain-like"/>
    <property type="match status" value="2"/>
</dbReference>
<dbReference type="CDD" id="cd00121">
    <property type="entry name" value="MATH"/>
    <property type="match status" value="2"/>
</dbReference>
<proteinExistence type="predicted"/>
<dbReference type="STRING" id="218851.A0A2G5EPA2"/>
<dbReference type="AlphaFoldDB" id="A0A2G5EPA2"/>
<evidence type="ECO:0000313" key="2">
    <source>
        <dbReference type="EMBL" id="PIA57550.1"/>
    </source>
</evidence>
<keyword evidence="3" id="KW-1185">Reference proteome</keyword>
<feature type="domain" description="MATH" evidence="1">
    <location>
        <begin position="165"/>
        <end position="291"/>
    </location>
</feature>
<accession>A0A2G5EPA2</accession>
<dbReference type="InterPro" id="IPR008974">
    <property type="entry name" value="TRAF-like"/>
</dbReference>
<evidence type="ECO:0000313" key="3">
    <source>
        <dbReference type="Proteomes" id="UP000230069"/>
    </source>
</evidence>
<reference evidence="2 3" key="1">
    <citation type="submission" date="2017-09" db="EMBL/GenBank/DDBJ databases">
        <title>WGS assembly of Aquilegia coerulea Goldsmith.</title>
        <authorList>
            <person name="Hodges S."/>
            <person name="Kramer E."/>
            <person name="Nordborg M."/>
            <person name="Tomkins J."/>
            <person name="Borevitz J."/>
            <person name="Derieg N."/>
            <person name="Yan J."/>
            <person name="Mihaltcheva S."/>
            <person name="Hayes R.D."/>
            <person name="Rokhsar D."/>
        </authorList>
    </citation>
    <scope>NUCLEOTIDE SEQUENCE [LARGE SCALE GENOMIC DNA]</scope>
    <source>
        <strain evidence="3">cv. Goldsmith</strain>
    </source>
</reference>
<dbReference type="Gene3D" id="2.60.210.10">
    <property type="entry name" value="Apoptosis, Tumor Necrosis Factor Receptor Associated Protein 2, Chain A"/>
    <property type="match status" value="2"/>
</dbReference>
<sequence length="301" mass="34556">MEGLFRSMRDAPPSHFRFRIESFSSLLNSSLKKFESCEFTAGDYKWKLVLYPNGNKERDGKDHLSLYLVLVDKNCLKLNKEILVTFSLFTFDHIRDKYLSVQQLSRFHAMKSESGFDKFLSHKIFCDPSHGFLMNNSCMFGAEVFVINSTTNGQCLSMLAVKPLPFKYTWTIQNFSRLEDKSYYSEKFRTADHDWKIKIYPKGNKTGKGKCLSLYLHMADAKALLPAGRVVVDYKLSVVDQVNAKHTEFTFTFCFSASEESWGRNRFLSLSKLNKSTGYLLNDTCILKAEVTVLGSARSWG</sequence>
<dbReference type="InterPro" id="IPR002083">
    <property type="entry name" value="MATH/TRAF_dom"/>
</dbReference>
<name>A0A2G5EPA2_AQUCA</name>
<dbReference type="EMBL" id="KZ305023">
    <property type="protein sequence ID" value="PIA57550.1"/>
    <property type="molecule type" value="Genomic_DNA"/>
</dbReference>
<dbReference type="Pfam" id="PF22486">
    <property type="entry name" value="MATH_2"/>
    <property type="match status" value="2"/>
</dbReference>
<dbReference type="PANTHER" id="PTHR46162">
    <property type="entry name" value="TRAF-LIKE FAMILY PROTEIN"/>
    <property type="match status" value="1"/>
</dbReference>
<dbReference type="InParanoid" id="A0A2G5EPA2"/>
<organism evidence="2 3">
    <name type="scientific">Aquilegia coerulea</name>
    <name type="common">Rocky mountain columbine</name>
    <dbReference type="NCBI Taxonomy" id="218851"/>
    <lineage>
        <taxon>Eukaryota</taxon>
        <taxon>Viridiplantae</taxon>
        <taxon>Streptophyta</taxon>
        <taxon>Embryophyta</taxon>
        <taxon>Tracheophyta</taxon>
        <taxon>Spermatophyta</taxon>
        <taxon>Magnoliopsida</taxon>
        <taxon>Ranunculales</taxon>
        <taxon>Ranunculaceae</taxon>
        <taxon>Thalictroideae</taxon>
        <taxon>Aquilegia</taxon>
    </lineage>
</organism>
<gene>
    <name evidence="2" type="ORF">AQUCO_00600333v1</name>
</gene>
<dbReference type="PROSITE" id="PS50144">
    <property type="entry name" value="MATH"/>
    <property type="match status" value="2"/>
</dbReference>
<dbReference type="SMART" id="SM00061">
    <property type="entry name" value="MATH"/>
    <property type="match status" value="2"/>
</dbReference>